<reference evidence="4" key="1">
    <citation type="journal article" date="2015" name="Nature">
        <title>Complex archaea that bridge the gap between prokaryotes and eukaryotes.</title>
        <authorList>
            <person name="Spang A."/>
            <person name="Saw J.H."/>
            <person name="Jorgensen S.L."/>
            <person name="Zaremba-Niedzwiedzka K."/>
            <person name="Martijn J."/>
            <person name="Lind A.E."/>
            <person name="van Eijk R."/>
            <person name="Schleper C."/>
            <person name="Guy L."/>
            <person name="Ettema T.J."/>
        </authorList>
    </citation>
    <scope>NUCLEOTIDE SEQUENCE</scope>
</reference>
<keyword evidence="2" id="KW-0689">Ribosomal protein</keyword>
<dbReference type="InterPro" id="IPR022295">
    <property type="entry name" value="Ribosomal_P1_arc"/>
</dbReference>
<comment type="similarity">
    <text evidence="1">Belongs to the eukaryotic ribosomal protein P1/P2 family.</text>
</comment>
<dbReference type="Gene3D" id="1.10.10.1410">
    <property type="match status" value="1"/>
</dbReference>
<dbReference type="GO" id="GO:0005840">
    <property type="term" value="C:ribosome"/>
    <property type="evidence" value="ECO:0007669"/>
    <property type="project" value="UniProtKB-KW"/>
</dbReference>
<dbReference type="Pfam" id="PF00428">
    <property type="entry name" value="Ribosomal_60s"/>
    <property type="match status" value="1"/>
</dbReference>
<sequence length="239" mass="26600">MENIYAALLLHKSGKEITEDNLKKVIAATGTELDESKIKSLVASLKGVDIDKELESASLVAAAPAGSAEAPKEEKKEKPISCIITTLAGNAYNGENNVYDTFMNLINNMRNYILDYNPHTGKKEKWVPNPVNELENFADRWSILGSKREDFFYRWLDTLENEFNVLRYTFNRVNLSSVLEKAFGSEPVKKTFSDIATNRKLLTETGGNTVDPQKGILGSAGIGEASESKVRKHTFYGKN</sequence>
<dbReference type="AlphaFoldDB" id="A0A0F8WYV2"/>
<keyword evidence="3" id="KW-0687">Ribonucleoprotein</keyword>
<accession>A0A0F8WYV2</accession>
<comment type="caution">
    <text evidence="4">The sequence shown here is derived from an EMBL/GenBank/DDBJ whole genome shotgun (WGS) entry which is preliminary data.</text>
</comment>
<evidence type="ECO:0000256" key="2">
    <source>
        <dbReference type="ARBA" id="ARBA00022980"/>
    </source>
</evidence>
<proteinExistence type="inferred from homology"/>
<name>A0A0F8WYV2_9ZZZZ</name>
<gene>
    <name evidence="4" type="ORF">LCGC14_3008290</name>
</gene>
<dbReference type="EMBL" id="LAZR01062189">
    <property type="protein sequence ID" value="KKK62042.1"/>
    <property type="molecule type" value="Genomic_DNA"/>
</dbReference>
<evidence type="ECO:0008006" key="5">
    <source>
        <dbReference type="Google" id="ProtNLM"/>
    </source>
</evidence>
<dbReference type="InterPro" id="IPR038716">
    <property type="entry name" value="P1/P2_N_sf"/>
</dbReference>
<dbReference type="GO" id="GO:1990904">
    <property type="term" value="C:ribonucleoprotein complex"/>
    <property type="evidence" value="ECO:0007669"/>
    <property type="project" value="UniProtKB-KW"/>
</dbReference>
<dbReference type="FunFam" id="1.10.10.1410:FF:000002">
    <property type="entry name" value="60S acidic ribosomal protein P2"/>
    <property type="match status" value="1"/>
</dbReference>
<dbReference type="CDD" id="cd05832">
    <property type="entry name" value="Ribosomal_L12p"/>
    <property type="match status" value="1"/>
</dbReference>
<dbReference type="GO" id="GO:0003735">
    <property type="term" value="F:structural constituent of ribosome"/>
    <property type="evidence" value="ECO:0007669"/>
    <property type="project" value="InterPro"/>
</dbReference>
<evidence type="ECO:0000313" key="4">
    <source>
        <dbReference type="EMBL" id="KKK62042.1"/>
    </source>
</evidence>
<dbReference type="GO" id="GO:0006414">
    <property type="term" value="P:translational elongation"/>
    <property type="evidence" value="ECO:0007669"/>
    <property type="project" value="InterPro"/>
</dbReference>
<evidence type="ECO:0000256" key="1">
    <source>
        <dbReference type="ARBA" id="ARBA00005436"/>
    </source>
</evidence>
<organism evidence="4">
    <name type="scientific">marine sediment metagenome</name>
    <dbReference type="NCBI Taxonomy" id="412755"/>
    <lineage>
        <taxon>unclassified sequences</taxon>
        <taxon>metagenomes</taxon>
        <taxon>ecological metagenomes</taxon>
    </lineage>
</organism>
<evidence type="ECO:0000256" key="3">
    <source>
        <dbReference type="ARBA" id="ARBA00023274"/>
    </source>
</evidence>
<protein>
    <recommendedName>
        <fullName evidence="5">50S ribosomal protein P1</fullName>
    </recommendedName>
</protein>